<dbReference type="GO" id="GO:0009880">
    <property type="term" value="P:embryonic pattern specification"/>
    <property type="evidence" value="ECO:0007669"/>
    <property type="project" value="TreeGrafter"/>
</dbReference>
<dbReference type="InterPro" id="IPR013087">
    <property type="entry name" value="Znf_C2H2_type"/>
</dbReference>
<dbReference type="FunFam" id="3.30.160.60:FF:001499">
    <property type="entry name" value="Zinc finger protein"/>
    <property type="match status" value="1"/>
</dbReference>
<sequence>MKGFSSNIDCSDLVSSTTSSLVRGMRFDNQIPVPVDSIFSWGCDPEDILANKFGICDIVVDSTTNGDSKPNSLGINGIEGLLLTVAPSLVQPNNTGSSGTSSSFAELKPLSFDFNRLENSDLINEQNNNSVLVNNNNCSTNNNNSKTVVDVSLNLFKGQQNDNNNNNELFFGDSVSTTVMEGLGSVVQELAQKEEAMGYLTPEIDDIAALIGTAIADSTAQQQRTESSHPLPQVPEGPLIDRDPWADIDNWIENAFSKNEPSDSDSSDLPSLSSCSHNPVTSTLHSLLTKGSRSDSDLSTIKIEPAIDMPLLHGRLISGRNDSKPSISYDLPSCSLARKDSMPHTTFGTHVSTTLPHMDSFSRRQIPKIKDVNLLEDFGSEKLSKKSKLKSKLITSSSPTQSYLETGKEKPLHRCNICNRGFLNKSNIKVHLRTHTGEKPFKCEHCAKAFRQKAHLLKHMQIHKRISRD</sequence>
<dbReference type="PANTHER" id="PTHR14196:SF10">
    <property type="entry name" value="C2H2-TYPE DOMAIN-CONTAINING PROTEIN"/>
    <property type="match status" value="1"/>
</dbReference>
<dbReference type="GO" id="GO:0008270">
    <property type="term" value="F:zinc ion binding"/>
    <property type="evidence" value="ECO:0007669"/>
    <property type="project" value="UniProtKB-KW"/>
</dbReference>
<feature type="compositionally biased region" description="Polar residues" evidence="12">
    <location>
        <begin position="218"/>
        <end position="230"/>
    </location>
</feature>
<dbReference type="Gene3D" id="3.30.160.60">
    <property type="entry name" value="Classic Zinc Finger"/>
    <property type="match status" value="2"/>
</dbReference>
<name>A0AA88L571_ARTSF</name>
<proteinExistence type="inferred from homology"/>
<evidence type="ECO:0000256" key="1">
    <source>
        <dbReference type="ARBA" id="ARBA00004123"/>
    </source>
</evidence>
<dbReference type="PROSITE" id="PS50157">
    <property type="entry name" value="ZINC_FINGER_C2H2_2"/>
    <property type="match status" value="2"/>
</dbReference>
<evidence type="ECO:0000256" key="9">
    <source>
        <dbReference type="ARBA" id="ARBA00023163"/>
    </source>
</evidence>
<organism evidence="14 15">
    <name type="scientific">Artemia franciscana</name>
    <name type="common">Brine shrimp</name>
    <name type="synonym">Artemia sanfranciscana</name>
    <dbReference type="NCBI Taxonomy" id="6661"/>
    <lineage>
        <taxon>Eukaryota</taxon>
        <taxon>Metazoa</taxon>
        <taxon>Ecdysozoa</taxon>
        <taxon>Arthropoda</taxon>
        <taxon>Crustacea</taxon>
        <taxon>Branchiopoda</taxon>
        <taxon>Anostraca</taxon>
        <taxon>Artemiidae</taxon>
        <taxon>Artemia</taxon>
    </lineage>
</organism>
<reference evidence="14" key="1">
    <citation type="submission" date="2023-07" db="EMBL/GenBank/DDBJ databases">
        <title>Chromosome-level genome assembly of Artemia franciscana.</title>
        <authorList>
            <person name="Jo E."/>
        </authorList>
    </citation>
    <scope>NUCLEOTIDE SEQUENCE</scope>
    <source>
        <tissue evidence="14">Whole body</tissue>
    </source>
</reference>
<dbReference type="EMBL" id="JAVRJZ010000008">
    <property type="protein sequence ID" value="KAK2719067.1"/>
    <property type="molecule type" value="Genomic_DNA"/>
</dbReference>
<comment type="subcellular location">
    <subcellularLocation>
        <location evidence="1">Nucleus</location>
    </subcellularLocation>
</comment>
<dbReference type="GO" id="GO:0048619">
    <property type="term" value="P:embryonic hindgut morphogenesis"/>
    <property type="evidence" value="ECO:0007669"/>
    <property type="project" value="TreeGrafter"/>
</dbReference>
<evidence type="ECO:0000256" key="12">
    <source>
        <dbReference type="SAM" id="MobiDB-lite"/>
    </source>
</evidence>
<dbReference type="GO" id="GO:0000981">
    <property type="term" value="F:DNA-binding transcription factor activity, RNA polymerase II-specific"/>
    <property type="evidence" value="ECO:0007669"/>
    <property type="project" value="TreeGrafter"/>
</dbReference>
<feature type="region of interest" description="Disordered" evidence="12">
    <location>
        <begin position="218"/>
        <end position="243"/>
    </location>
</feature>
<evidence type="ECO:0000256" key="6">
    <source>
        <dbReference type="ARBA" id="ARBA00022833"/>
    </source>
</evidence>
<accession>A0AA88L571</accession>
<evidence type="ECO:0000259" key="13">
    <source>
        <dbReference type="PROSITE" id="PS50157"/>
    </source>
</evidence>
<evidence type="ECO:0000256" key="4">
    <source>
        <dbReference type="ARBA" id="ARBA00022737"/>
    </source>
</evidence>
<keyword evidence="3" id="KW-0479">Metal-binding</keyword>
<feature type="region of interest" description="Disordered" evidence="12">
    <location>
        <begin position="256"/>
        <end position="276"/>
    </location>
</feature>
<keyword evidence="5 11" id="KW-0863">Zinc-finger</keyword>
<dbReference type="InterPro" id="IPR050717">
    <property type="entry name" value="C2H2-ZF_Transcription_Reg"/>
</dbReference>
<dbReference type="FunFam" id="3.30.160.60:FF:001506">
    <property type="entry name" value="Zinc finger protein"/>
    <property type="match status" value="1"/>
</dbReference>
<evidence type="ECO:0000256" key="8">
    <source>
        <dbReference type="ARBA" id="ARBA00023125"/>
    </source>
</evidence>
<evidence type="ECO:0000313" key="14">
    <source>
        <dbReference type="EMBL" id="KAK2719068.1"/>
    </source>
</evidence>
<dbReference type="AlphaFoldDB" id="A0AA88L571"/>
<dbReference type="SUPFAM" id="SSF57667">
    <property type="entry name" value="beta-beta-alpha zinc fingers"/>
    <property type="match status" value="1"/>
</dbReference>
<dbReference type="GO" id="GO:0000977">
    <property type="term" value="F:RNA polymerase II transcription regulatory region sequence-specific DNA binding"/>
    <property type="evidence" value="ECO:0007669"/>
    <property type="project" value="TreeGrafter"/>
</dbReference>
<evidence type="ECO:0000256" key="5">
    <source>
        <dbReference type="ARBA" id="ARBA00022771"/>
    </source>
</evidence>
<keyword evidence="9" id="KW-0804">Transcription</keyword>
<comment type="similarity">
    <text evidence="2">Belongs to the krueppel C2H2-type zinc-finger protein family.</text>
</comment>
<dbReference type="PROSITE" id="PS00028">
    <property type="entry name" value="ZINC_FINGER_C2H2_1"/>
    <property type="match status" value="2"/>
</dbReference>
<dbReference type="PANTHER" id="PTHR14196">
    <property type="entry name" value="ODD-SKIPPED - RELATED"/>
    <property type="match status" value="1"/>
</dbReference>
<comment type="caution">
    <text evidence="14">The sequence shown here is derived from an EMBL/GenBank/DDBJ whole genome shotgun (WGS) entry which is preliminary data.</text>
</comment>
<keyword evidence="8" id="KW-0238">DNA-binding</keyword>
<dbReference type="Pfam" id="PF00096">
    <property type="entry name" value="zf-C2H2"/>
    <property type="match status" value="2"/>
</dbReference>
<feature type="domain" description="C2H2-type" evidence="13">
    <location>
        <begin position="413"/>
        <end position="440"/>
    </location>
</feature>
<protein>
    <recommendedName>
        <fullName evidence="13">C2H2-type domain-containing protein</fullName>
    </recommendedName>
</protein>
<evidence type="ECO:0000256" key="11">
    <source>
        <dbReference type="PROSITE-ProRule" id="PRU00042"/>
    </source>
</evidence>
<feature type="domain" description="C2H2-type" evidence="13">
    <location>
        <begin position="441"/>
        <end position="463"/>
    </location>
</feature>
<keyword evidence="6" id="KW-0862">Zinc</keyword>
<evidence type="ECO:0000313" key="15">
    <source>
        <dbReference type="Proteomes" id="UP001187531"/>
    </source>
</evidence>
<evidence type="ECO:0000256" key="7">
    <source>
        <dbReference type="ARBA" id="ARBA00023015"/>
    </source>
</evidence>
<dbReference type="SMART" id="SM00355">
    <property type="entry name" value="ZnF_C2H2"/>
    <property type="match status" value="2"/>
</dbReference>
<keyword evidence="10" id="KW-0539">Nucleus</keyword>
<evidence type="ECO:0000256" key="2">
    <source>
        <dbReference type="ARBA" id="ARBA00006991"/>
    </source>
</evidence>
<keyword evidence="7" id="KW-0805">Transcription regulation</keyword>
<dbReference type="EMBL" id="JAVRJZ010000008">
    <property type="protein sequence ID" value="KAK2719068.1"/>
    <property type="molecule type" value="Genomic_DNA"/>
</dbReference>
<dbReference type="GO" id="GO:0005634">
    <property type="term" value="C:nucleus"/>
    <property type="evidence" value="ECO:0007669"/>
    <property type="project" value="UniProtKB-SubCell"/>
</dbReference>
<keyword evidence="4" id="KW-0677">Repeat</keyword>
<dbReference type="InterPro" id="IPR036236">
    <property type="entry name" value="Znf_C2H2_sf"/>
</dbReference>
<keyword evidence="15" id="KW-1185">Reference proteome</keyword>
<evidence type="ECO:0000256" key="3">
    <source>
        <dbReference type="ARBA" id="ARBA00022723"/>
    </source>
</evidence>
<dbReference type="Proteomes" id="UP001187531">
    <property type="component" value="Unassembled WGS sequence"/>
</dbReference>
<gene>
    <name evidence="14" type="ORF">QYM36_004781</name>
</gene>
<evidence type="ECO:0000256" key="10">
    <source>
        <dbReference type="ARBA" id="ARBA00023242"/>
    </source>
</evidence>